<sequence>MFLKTCLFTTKKDISTVQKRIQKYLGLFKNPFLNAHVNVHRVKSFLLNNVWLLLSMLNSSFLLKLVFTVTMGVIY</sequence>
<evidence type="ECO:0000313" key="3">
    <source>
        <dbReference type="Proteomes" id="UP000228934"/>
    </source>
</evidence>
<keyword evidence="1" id="KW-0472">Membrane</keyword>
<dbReference type="Proteomes" id="UP000228934">
    <property type="component" value="Unassembled WGS sequence"/>
</dbReference>
<evidence type="ECO:0000256" key="1">
    <source>
        <dbReference type="SAM" id="Phobius"/>
    </source>
</evidence>
<accession>A0A2G9SJZ2</accession>
<dbReference type="AlphaFoldDB" id="A0A2G9SJZ2"/>
<organism evidence="2 3">
    <name type="scientific">Aquarana catesbeiana</name>
    <name type="common">American bullfrog</name>
    <name type="synonym">Rana catesbeiana</name>
    <dbReference type="NCBI Taxonomy" id="8400"/>
    <lineage>
        <taxon>Eukaryota</taxon>
        <taxon>Metazoa</taxon>
        <taxon>Chordata</taxon>
        <taxon>Craniata</taxon>
        <taxon>Vertebrata</taxon>
        <taxon>Euteleostomi</taxon>
        <taxon>Amphibia</taxon>
        <taxon>Batrachia</taxon>
        <taxon>Anura</taxon>
        <taxon>Neobatrachia</taxon>
        <taxon>Ranoidea</taxon>
        <taxon>Ranidae</taxon>
        <taxon>Aquarana</taxon>
    </lineage>
</organism>
<dbReference type="EMBL" id="KV922890">
    <property type="protein sequence ID" value="PIO40384.1"/>
    <property type="molecule type" value="Genomic_DNA"/>
</dbReference>
<feature type="transmembrane region" description="Helical" evidence="1">
    <location>
        <begin position="50"/>
        <end position="74"/>
    </location>
</feature>
<keyword evidence="3" id="KW-1185">Reference proteome</keyword>
<evidence type="ECO:0000313" key="2">
    <source>
        <dbReference type="EMBL" id="PIO40384.1"/>
    </source>
</evidence>
<keyword evidence="1" id="KW-0812">Transmembrane</keyword>
<reference evidence="3" key="1">
    <citation type="journal article" date="2017" name="Nat. Commun.">
        <title>The North American bullfrog draft genome provides insight into hormonal regulation of long noncoding RNA.</title>
        <authorList>
            <person name="Hammond S.A."/>
            <person name="Warren R.L."/>
            <person name="Vandervalk B.P."/>
            <person name="Kucuk E."/>
            <person name="Khan H."/>
            <person name="Gibb E.A."/>
            <person name="Pandoh P."/>
            <person name="Kirk H."/>
            <person name="Zhao Y."/>
            <person name="Jones M."/>
            <person name="Mungall A.J."/>
            <person name="Coope R."/>
            <person name="Pleasance S."/>
            <person name="Moore R.A."/>
            <person name="Holt R.A."/>
            <person name="Round J.M."/>
            <person name="Ohora S."/>
            <person name="Walle B.V."/>
            <person name="Veldhoen N."/>
            <person name="Helbing C.C."/>
            <person name="Birol I."/>
        </authorList>
    </citation>
    <scope>NUCLEOTIDE SEQUENCE [LARGE SCALE GENOMIC DNA]</scope>
</reference>
<gene>
    <name evidence="2" type="ORF">AB205_0139600</name>
</gene>
<proteinExistence type="predicted"/>
<name>A0A2G9SJZ2_AQUCT</name>
<protein>
    <submittedName>
        <fullName evidence="2">Uncharacterized protein</fullName>
    </submittedName>
</protein>
<keyword evidence="1" id="KW-1133">Transmembrane helix</keyword>